<dbReference type="Pfam" id="PF03466">
    <property type="entry name" value="LysR_substrate"/>
    <property type="match status" value="1"/>
</dbReference>
<dbReference type="Proteomes" id="UP000255528">
    <property type="component" value="Unassembled WGS sequence"/>
</dbReference>
<dbReference type="PROSITE" id="PS50931">
    <property type="entry name" value="HTH_LYSR"/>
    <property type="match status" value="1"/>
</dbReference>
<dbReference type="InterPro" id="IPR036390">
    <property type="entry name" value="WH_DNA-bd_sf"/>
</dbReference>
<keyword evidence="2" id="KW-0805">Transcription regulation</keyword>
<name>A0A381C708_9ENTR</name>
<proteinExistence type="inferred from homology"/>
<evidence type="ECO:0000313" key="6">
    <source>
        <dbReference type="EMBL" id="SUW63630.1"/>
    </source>
</evidence>
<dbReference type="Pfam" id="PF00126">
    <property type="entry name" value="HTH_1"/>
    <property type="match status" value="1"/>
</dbReference>
<evidence type="ECO:0000259" key="5">
    <source>
        <dbReference type="PROSITE" id="PS50931"/>
    </source>
</evidence>
<accession>A0A381C708</accession>
<dbReference type="AlphaFoldDB" id="A0A381C708"/>
<evidence type="ECO:0000256" key="2">
    <source>
        <dbReference type="ARBA" id="ARBA00023015"/>
    </source>
</evidence>
<dbReference type="SUPFAM" id="SSF53850">
    <property type="entry name" value="Periplasmic binding protein-like II"/>
    <property type="match status" value="1"/>
</dbReference>
<dbReference type="InterPro" id="IPR000847">
    <property type="entry name" value="LysR_HTH_N"/>
</dbReference>
<keyword evidence="3" id="KW-0238">DNA-binding</keyword>
<dbReference type="RefSeq" id="WP_115628336.1">
    <property type="nucleotide sequence ID" value="NZ_UIGI01000001.1"/>
</dbReference>
<dbReference type="Gene3D" id="1.10.10.10">
    <property type="entry name" value="Winged helix-like DNA-binding domain superfamily/Winged helix DNA-binding domain"/>
    <property type="match status" value="1"/>
</dbReference>
<evidence type="ECO:0000313" key="7">
    <source>
        <dbReference type="Proteomes" id="UP000255528"/>
    </source>
</evidence>
<dbReference type="InterPro" id="IPR050389">
    <property type="entry name" value="LysR-type_TF"/>
</dbReference>
<dbReference type="PANTHER" id="PTHR30118">
    <property type="entry name" value="HTH-TYPE TRANSCRIPTIONAL REGULATOR LEUO-RELATED"/>
    <property type="match status" value="1"/>
</dbReference>
<protein>
    <submittedName>
        <fullName evidence="6">HTH-type transcriptional regulator yidZ</fullName>
    </submittedName>
</protein>
<reference evidence="6 7" key="1">
    <citation type="submission" date="2018-06" db="EMBL/GenBank/DDBJ databases">
        <authorList>
            <consortium name="Pathogen Informatics"/>
            <person name="Doyle S."/>
        </authorList>
    </citation>
    <scope>NUCLEOTIDE SEQUENCE [LARGE SCALE GENOMIC DNA]</scope>
    <source>
        <strain evidence="6 7">NCTC12119</strain>
    </source>
</reference>
<dbReference type="EMBL" id="UIGI01000001">
    <property type="protein sequence ID" value="SUW63630.1"/>
    <property type="molecule type" value="Genomic_DNA"/>
</dbReference>
<dbReference type="Gene3D" id="3.40.190.10">
    <property type="entry name" value="Periplasmic binding protein-like II"/>
    <property type="match status" value="1"/>
</dbReference>
<feature type="domain" description="HTH lysR-type" evidence="5">
    <location>
        <begin position="4"/>
        <end position="61"/>
    </location>
</feature>
<organism evidence="6 7">
    <name type="scientific">Buttiauxella agrestis</name>
    <dbReference type="NCBI Taxonomy" id="82977"/>
    <lineage>
        <taxon>Bacteria</taxon>
        <taxon>Pseudomonadati</taxon>
        <taxon>Pseudomonadota</taxon>
        <taxon>Gammaproteobacteria</taxon>
        <taxon>Enterobacterales</taxon>
        <taxon>Enterobacteriaceae</taxon>
        <taxon>Buttiauxella</taxon>
    </lineage>
</organism>
<dbReference type="GO" id="GO:0003700">
    <property type="term" value="F:DNA-binding transcription factor activity"/>
    <property type="evidence" value="ECO:0007669"/>
    <property type="project" value="InterPro"/>
</dbReference>
<dbReference type="SUPFAM" id="SSF46785">
    <property type="entry name" value="Winged helix' DNA-binding domain"/>
    <property type="match status" value="1"/>
</dbReference>
<evidence type="ECO:0000256" key="3">
    <source>
        <dbReference type="ARBA" id="ARBA00023125"/>
    </source>
</evidence>
<dbReference type="InterPro" id="IPR005119">
    <property type="entry name" value="LysR_subst-bd"/>
</dbReference>
<dbReference type="GO" id="GO:0003677">
    <property type="term" value="F:DNA binding"/>
    <property type="evidence" value="ECO:0007669"/>
    <property type="project" value="UniProtKB-KW"/>
</dbReference>
<dbReference type="InterPro" id="IPR036388">
    <property type="entry name" value="WH-like_DNA-bd_sf"/>
</dbReference>
<keyword evidence="4" id="KW-0804">Transcription</keyword>
<evidence type="ECO:0000256" key="1">
    <source>
        <dbReference type="ARBA" id="ARBA00009437"/>
    </source>
</evidence>
<dbReference type="PANTHER" id="PTHR30118:SF11">
    <property type="entry name" value="HTH-TYPE TRANSCRIPTIONAL REGULATOR YIDZ"/>
    <property type="match status" value="1"/>
</dbReference>
<comment type="similarity">
    <text evidence="1">Belongs to the LysR transcriptional regulatory family.</text>
</comment>
<gene>
    <name evidence="6" type="primary">yidZ_2</name>
    <name evidence="6" type="ORF">NCTC12119_02122</name>
</gene>
<sequence length="286" mass="32870">MKEISLKKLKVVNTLIECGSAAKAAKVLGISPSAISYTLKQLTAHLGVSPFIRKNNGLKPNEHALALQEKYHEIGALNTTRKKFIISTYSLIEFYLADYINSMIDGTLLHFITMDTSENERLRKLQHREVDIDIGGRLPKDVSIVSKRYLYSKMCIMASDNHPTINETFTLDDWQKNKHLRWQRDSGSISSMVNNMNFHTPLFREREISWESPNLLTLAYLCSSSDNIIMIPEVFVESLKGMFPLKSFRSPEALDMKFECYIHYHRALESKVNSLDLHNIFDPKPR</sequence>
<evidence type="ECO:0000256" key="4">
    <source>
        <dbReference type="ARBA" id="ARBA00023163"/>
    </source>
</evidence>